<evidence type="ECO:0000256" key="1">
    <source>
        <dbReference type="ARBA" id="ARBA00004167"/>
    </source>
</evidence>
<comment type="subcellular location">
    <subcellularLocation>
        <location evidence="1">Membrane</location>
        <topology evidence="1">Single-pass membrane protein</topology>
    </subcellularLocation>
</comment>
<dbReference type="GO" id="GO:0005524">
    <property type="term" value="F:ATP binding"/>
    <property type="evidence" value="ECO:0007669"/>
    <property type="project" value="InterPro"/>
</dbReference>
<reference evidence="11 12" key="1">
    <citation type="submission" date="2021-06" db="EMBL/GenBank/DDBJ databases">
        <title>Caerostris extrusa draft genome.</title>
        <authorList>
            <person name="Kono N."/>
            <person name="Arakawa K."/>
        </authorList>
    </citation>
    <scope>NUCLEOTIDE SEQUENCE [LARGE SCALE GENOMIC DNA]</scope>
</reference>
<sequence length="436" mass="49309">MPAIQWDKNNIMDNFDPQRFHVMENGTLYVSEVHMDDEGNYGCTVGNSGGFRRAEVNLNVKSAEYYSPNNAGRGFENNDETTMSKTVGVTLGAAGLYMGLVIGLMVFCRMRRARKKARLLAEATAEVAKSENGALPNDTEMNPIVTKPLRDGSTTRSDNEAPSHSSGSHYSKKSRSSYDKAHFPRQELQTMMLLGHGEYGEVFLAKAKGIIDPDTELIVMVKALQTRDENAHFEYKREMDMLNKLRHENITKLYGICRETEPFLFITEYSDWGDLKQFLLATRRDNTREGPKPPPLNVPQILGVCHQIATGMDFPSLSRDTYAEEYYLHRNRTLPIRWAPAEAVLEDEWSTKSDVWSFAVVVWELFTQADLPFAEQSNETILRLLSSGELRWNPPLGAPSALYTLLLTCWSISARDRPTFTDVVYKIGQVTVDSHL</sequence>
<evidence type="ECO:0000259" key="10">
    <source>
        <dbReference type="PROSITE" id="PS50835"/>
    </source>
</evidence>
<dbReference type="SUPFAM" id="SSF48726">
    <property type="entry name" value="Immunoglobulin"/>
    <property type="match status" value="1"/>
</dbReference>
<dbReference type="InterPro" id="IPR050122">
    <property type="entry name" value="RTK"/>
</dbReference>
<dbReference type="Proteomes" id="UP001054945">
    <property type="component" value="Unassembled WGS sequence"/>
</dbReference>
<dbReference type="AlphaFoldDB" id="A0AAV4S5U7"/>
<keyword evidence="6" id="KW-0460">Magnesium</keyword>
<keyword evidence="4 8" id="KW-0472">Membrane</keyword>
<protein>
    <submittedName>
        <fullName evidence="11">Inactive tyrosine-protein kinase 7</fullName>
    </submittedName>
</protein>
<dbReference type="InterPro" id="IPR007110">
    <property type="entry name" value="Ig-like_dom"/>
</dbReference>
<dbReference type="InterPro" id="IPR036179">
    <property type="entry name" value="Ig-like_dom_sf"/>
</dbReference>
<dbReference type="InterPro" id="IPR011009">
    <property type="entry name" value="Kinase-like_dom_sf"/>
</dbReference>
<evidence type="ECO:0000256" key="5">
    <source>
        <dbReference type="ARBA" id="ARBA00023180"/>
    </source>
</evidence>
<dbReference type="PROSITE" id="PS50835">
    <property type="entry name" value="IG_LIKE"/>
    <property type="match status" value="1"/>
</dbReference>
<evidence type="ECO:0000256" key="2">
    <source>
        <dbReference type="ARBA" id="ARBA00022692"/>
    </source>
</evidence>
<evidence type="ECO:0000259" key="9">
    <source>
        <dbReference type="PROSITE" id="PS50011"/>
    </source>
</evidence>
<dbReference type="GO" id="GO:0016020">
    <property type="term" value="C:membrane"/>
    <property type="evidence" value="ECO:0007669"/>
    <property type="project" value="UniProtKB-SubCell"/>
</dbReference>
<evidence type="ECO:0000313" key="11">
    <source>
        <dbReference type="EMBL" id="GIY29873.1"/>
    </source>
</evidence>
<keyword evidence="6" id="KW-0479">Metal-binding</keyword>
<dbReference type="Gene3D" id="3.30.200.20">
    <property type="entry name" value="Phosphorylase Kinase, domain 1"/>
    <property type="match status" value="1"/>
</dbReference>
<keyword evidence="3 8" id="KW-1133">Transmembrane helix</keyword>
<gene>
    <name evidence="11" type="primary">PTK7</name>
    <name evidence="11" type="ORF">CEXT_710521</name>
</gene>
<feature type="domain" description="Ig-like" evidence="10">
    <location>
        <begin position="1"/>
        <end position="59"/>
    </location>
</feature>
<keyword evidence="11" id="KW-0418">Kinase</keyword>
<proteinExistence type="predicted"/>
<keyword evidence="2 8" id="KW-0812">Transmembrane</keyword>
<feature type="binding site" evidence="6">
    <location>
        <position position="313"/>
    </location>
    <ligand>
        <name>Mg(2+)</name>
        <dbReference type="ChEBI" id="CHEBI:18420"/>
    </ligand>
</feature>
<dbReference type="GO" id="GO:0004714">
    <property type="term" value="F:transmembrane receptor protein tyrosine kinase activity"/>
    <property type="evidence" value="ECO:0007669"/>
    <property type="project" value="TreeGrafter"/>
</dbReference>
<feature type="region of interest" description="Disordered" evidence="7">
    <location>
        <begin position="131"/>
        <end position="179"/>
    </location>
</feature>
<evidence type="ECO:0000313" key="12">
    <source>
        <dbReference type="Proteomes" id="UP001054945"/>
    </source>
</evidence>
<organism evidence="11 12">
    <name type="scientific">Caerostris extrusa</name>
    <name type="common">Bark spider</name>
    <name type="synonym">Caerostris bankana</name>
    <dbReference type="NCBI Taxonomy" id="172846"/>
    <lineage>
        <taxon>Eukaryota</taxon>
        <taxon>Metazoa</taxon>
        <taxon>Ecdysozoa</taxon>
        <taxon>Arthropoda</taxon>
        <taxon>Chelicerata</taxon>
        <taxon>Arachnida</taxon>
        <taxon>Araneae</taxon>
        <taxon>Araneomorphae</taxon>
        <taxon>Entelegynae</taxon>
        <taxon>Araneoidea</taxon>
        <taxon>Araneidae</taxon>
        <taxon>Caerostris</taxon>
    </lineage>
</organism>
<dbReference type="SUPFAM" id="SSF56112">
    <property type="entry name" value="Protein kinase-like (PK-like)"/>
    <property type="match status" value="1"/>
</dbReference>
<dbReference type="Gene3D" id="1.10.510.10">
    <property type="entry name" value="Transferase(Phosphotransferase) domain 1"/>
    <property type="match status" value="1"/>
</dbReference>
<evidence type="ECO:0000256" key="8">
    <source>
        <dbReference type="SAM" id="Phobius"/>
    </source>
</evidence>
<evidence type="ECO:0000256" key="3">
    <source>
        <dbReference type="ARBA" id="ARBA00022989"/>
    </source>
</evidence>
<keyword evidence="12" id="KW-1185">Reference proteome</keyword>
<accession>A0AAV4S5U7</accession>
<dbReference type="PIRSF" id="PIRSF000615">
    <property type="entry name" value="TyrPK_CSF1-R"/>
    <property type="match status" value="1"/>
</dbReference>
<dbReference type="InterPro" id="IPR013783">
    <property type="entry name" value="Ig-like_fold"/>
</dbReference>
<comment type="caution">
    <text evidence="11">The sequence shown here is derived from an EMBL/GenBank/DDBJ whole genome shotgun (WGS) entry which is preliminary data.</text>
</comment>
<dbReference type="InterPro" id="IPR001245">
    <property type="entry name" value="Ser-Thr/Tyr_kinase_cat_dom"/>
</dbReference>
<dbReference type="Pfam" id="PF07679">
    <property type="entry name" value="I-set"/>
    <property type="match status" value="1"/>
</dbReference>
<dbReference type="InterPro" id="IPR000719">
    <property type="entry name" value="Prot_kinase_dom"/>
</dbReference>
<dbReference type="InterPro" id="IPR013098">
    <property type="entry name" value="Ig_I-set"/>
</dbReference>
<dbReference type="Pfam" id="PF07714">
    <property type="entry name" value="PK_Tyr_Ser-Thr"/>
    <property type="match status" value="2"/>
</dbReference>
<dbReference type="GO" id="GO:0046872">
    <property type="term" value="F:metal ion binding"/>
    <property type="evidence" value="ECO:0007669"/>
    <property type="project" value="UniProtKB-KW"/>
</dbReference>
<feature type="transmembrane region" description="Helical" evidence="8">
    <location>
        <begin position="87"/>
        <end position="108"/>
    </location>
</feature>
<evidence type="ECO:0000256" key="6">
    <source>
        <dbReference type="PIRSR" id="PIRSR000615-3"/>
    </source>
</evidence>
<dbReference type="PANTHER" id="PTHR24416:SF573">
    <property type="entry name" value="INACTIVE TYROSINE-PROTEIN KINASE 7"/>
    <property type="match status" value="1"/>
</dbReference>
<name>A0AAV4S5U7_CAEEX</name>
<evidence type="ECO:0000256" key="7">
    <source>
        <dbReference type="SAM" id="MobiDB-lite"/>
    </source>
</evidence>
<feature type="domain" description="Protein kinase" evidence="9">
    <location>
        <begin position="188"/>
        <end position="436"/>
    </location>
</feature>
<keyword evidence="11" id="KW-0808">Transferase</keyword>
<dbReference type="Gene3D" id="2.60.40.10">
    <property type="entry name" value="Immunoglobulins"/>
    <property type="match status" value="1"/>
</dbReference>
<dbReference type="EMBL" id="BPLR01009147">
    <property type="protein sequence ID" value="GIY29873.1"/>
    <property type="molecule type" value="Genomic_DNA"/>
</dbReference>
<keyword evidence="5" id="KW-0325">Glycoprotein</keyword>
<dbReference type="PROSITE" id="PS50011">
    <property type="entry name" value="PROTEIN_KINASE_DOM"/>
    <property type="match status" value="1"/>
</dbReference>
<dbReference type="PRINTS" id="PR00109">
    <property type="entry name" value="TYRKINASE"/>
</dbReference>
<dbReference type="PANTHER" id="PTHR24416">
    <property type="entry name" value="TYROSINE-PROTEIN KINASE RECEPTOR"/>
    <property type="match status" value="1"/>
</dbReference>
<evidence type="ECO:0000256" key="4">
    <source>
        <dbReference type="ARBA" id="ARBA00023136"/>
    </source>
</evidence>
<feature type="compositionally biased region" description="Polar residues" evidence="7">
    <location>
        <begin position="152"/>
        <end position="162"/>
    </location>
</feature>